<evidence type="ECO:0000313" key="2">
    <source>
        <dbReference type="Proteomes" id="UP000694392"/>
    </source>
</evidence>
<accession>A0A8D0HAC9</accession>
<protein>
    <submittedName>
        <fullName evidence="1">Uncharacterized protein</fullName>
    </submittedName>
</protein>
<sequence>MEIVYVYVKKRSEFGRQCNFSDRPAEINVDIQPDPEQILNYIERNPVDTGVQCAGDMSEHEVNTERFEMETRGVNHLEGGWPKDVNPLEMEQTIRYRKKVEKDENYINTIMQLGSGPKHNQEDSHASFLAPGWQQEAGSSLFQPGVPAGF</sequence>
<dbReference type="Ensembl" id="ENSSPUT00000020270.1">
    <property type="protein sequence ID" value="ENSSPUP00000019032.1"/>
    <property type="gene ID" value="ENSSPUG00000014525.1"/>
</dbReference>
<dbReference type="AlphaFoldDB" id="A0A8D0HAC9"/>
<dbReference type="Proteomes" id="UP000694392">
    <property type="component" value="Unplaced"/>
</dbReference>
<evidence type="ECO:0000313" key="1">
    <source>
        <dbReference type="Ensembl" id="ENSSPUP00000019032.1"/>
    </source>
</evidence>
<dbReference type="GeneTree" id="ENSGT00940000163996"/>
<keyword evidence="2" id="KW-1185">Reference proteome</keyword>
<organism evidence="1 2">
    <name type="scientific">Sphenodon punctatus</name>
    <name type="common">Tuatara</name>
    <name type="synonym">Hatteria punctata</name>
    <dbReference type="NCBI Taxonomy" id="8508"/>
    <lineage>
        <taxon>Eukaryota</taxon>
        <taxon>Metazoa</taxon>
        <taxon>Chordata</taxon>
        <taxon>Craniata</taxon>
        <taxon>Vertebrata</taxon>
        <taxon>Euteleostomi</taxon>
        <taxon>Lepidosauria</taxon>
        <taxon>Sphenodontia</taxon>
        <taxon>Sphenodontidae</taxon>
        <taxon>Sphenodon</taxon>
    </lineage>
</organism>
<reference evidence="1" key="2">
    <citation type="submission" date="2025-09" db="UniProtKB">
        <authorList>
            <consortium name="Ensembl"/>
        </authorList>
    </citation>
    <scope>IDENTIFICATION</scope>
</reference>
<reference evidence="1" key="1">
    <citation type="submission" date="2025-08" db="UniProtKB">
        <authorList>
            <consortium name="Ensembl"/>
        </authorList>
    </citation>
    <scope>IDENTIFICATION</scope>
</reference>
<name>A0A8D0HAC9_SPHPU</name>
<proteinExistence type="predicted"/>